<keyword evidence="8" id="KW-1185">Reference proteome</keyword>
<dbReference type="GO" id="GO:1990112">
    <property type="term" value="C:RQC complex"/>
    <property type="evidence" value="ECO:0007669"/>
    <property type="project" value="TreeGrafter"/>
</dbReference>
<reference evidence="7 8" key="1">
    <citation type="submission" date="2018-08" db="EMBL/GenBank/DDBJ databases">
        <title>Bacillus chawlae sp. nov., Bacillus glennii sp. nov., and Bacillus saganii sp. nov. Isolated from the Vehicle Assembly Building at Kennedy Space Center where the Viking Spacecraft were Assembled.</title>
        <authorList>
            <person name="Seuylemezian A."/>
            <person name="Vaishampayan P."/>
        </authorList>
    </citation>
    <scope>NUCLEOTIDE SEQUENCE [LARGE SCALE GENOMIC DNA]</scope>
    <source>
        <strain evidence="7 8">V47-23a</strain>
    </source>
</reference>
<name>A0A372LBL4_9BACI</name>
<dbReference type="Pfam" id="PF05833">
    <property type="entry name" value="NFACT_N"/>
    <property type="match status" value="1"/>
</dbReference>
<dbReference type="Proteomes" id="UP000264541">
    <property type="component" value="Unassembled WGS sequence"/>
</dbReference>
<dbReference type="InterPro" id="IPR051608">
    <property type="entry name" value="RQC_Subunit_NEMF"/>
</dbReference>
<keyword evidence="1 5" id="KW-0820">tRNA-binding</keyword>
<dbReference type="GO" id="GO:0072344">
    <property type="term" value="P:rescue of stalled ribosome"/>
    <property type="evidence" value="ECO:0007669"/>
    <property type="project" value="UniProtKB-UniRule"/>
</dbReference>
<dbReference type="InterPro" id="IPR008532">
    <property type="entry name" value="NFACT_RNA-bd"/>
</dbReference>
<dbReference type="Pfam" id="PF05670">
    <property type="entry name" value="NFACT-R_1"/>
    <property type="match status" value="1"/>
</dbReference>
<dbReference type="GO" id="GO:0000049">
    <property type="term" value="F:tRNA binding"/>
    <property type="evidence" value="ECO:0007669"/>
    <property type="project" value="UniProtKB-UniRule"/>
</dbReference>
<keyword evidence="3 5" id="KW-0694">RNA-binding</keyword>
<evidence type="ECO:0000256" key="2">
    <source>
        <dbReference type="ARBA" id="ARBA00022730"/>
    </source>
</evidence>
<dbReference type="GO" id="GO:0043023">
    <property type="term" value="F:ribosomal large subunit binding"/>
    <property type="evidence" value="ECO:0007669"/>
    <property type="project" value="UniProtKB-UniRule"/>
</dbReference>
<evidence type="ECO:0000313" key="7">
    <source>
        <dbReference type="EMBL" id="RFU63211.1"/>
    </source>
</evidence>
<dbReference type="Gene3D" id="1.10.8.50">
    <property type="match status" value="1"/>
</dbReference>
<dbReference type="PANTHER" id="PTHR15239">
    <property type="entry name" value="NUCLEAR EXPORT MEDIATOR FACTOR NEMF"/>
    <property type="match status" value="1"/>
</dbReference>
<organism evidence="7 8">
    <name type="scientific">Peribacillus saganii</name>
    <dbReference type="NCBI Taxonomy" id="2303992"/>
    <lineage>
        <taxon>Bacteria</taxon>
        <taxon>Bacillati</taxon>
        <taxon>Bacillota</taxon>
        <taxon>Bacilli</taxon>
        <taxon>Bacillales</taxon>
        <taxon>Bacillaceae</taxon>
        <taxon>Peribacillus</taxon>
    </lineage>
</organism>
<comment type="subunit">
    <text evidence="5">Associates with stalled 50S ribosomal subunits. Binds to RqcP.</text>
</comment>
<dbReference type="AlphaFoldDB" id="A0A372LBL4"/>
<evidence type="ECO:0000256" key="5">
    <source>
        <dbReference type="HAMAP-Rule" id="MF_00844"/>
    </source>
</evidence>
<evidence type="ECO:0000259" key="6">
    <source>
        <dbReference type="Pfam" id="PF05670"/>
    </source>
</evidence>
<gene>
    <name evidence="5" type="primary">rqcH</name>
    <name evidence="7" type="ORF">D0469_19865</name>
</gene>
<comment type="caution">
    <text evidence="7">The sequence shown here is derived from an EMBL/GenBank/DDBJ whole genome shotgun (WGS) entry which is preliminary data.</text>
</comment>
<feature type="domain" description="NFACT RNA-binding" evidence="6">
    <location>
        <begin position="453"/>
        <end position="541"/>
    </location>
</feature>
<sequence>MSFDGLFTKAMAEELSANLKGGRINKIHQPYKNEIIILIRAAGKNHKLLLSAHPSYARVQLTQESYENPQTPPMFCMLMRKHLEGYVIEDIYQSALDRIIVLEAKGRNELGDISSRQLIIEIMGRHSNIVLIDKETKMILDSIKHVSLAVNSYRTVLPGQTYIAPPAQEKMNPFESGKDDLLGRIDFNTGKLDKQLVSNFAGVSPLLAKEAVHRAGLANRNTLPDAFFDLISDIASRKYQPSIMEQNGKESFYMLELQHLSGNKRLFSSLSVMLDRFYFGKAERDRVRQQGNDLERFISNEIEKNTNKIRKLKRTLQESEKADQYQLFGELLTANLYQMQRGMKEIGVLNYYDEEGGTVIIPLDPQKTPSENAQKYFTRYQKAKNAVGIVLEQIEKAETETAYFEMLLQQLLSASPRDIDEIREELQEEGYIRQRQKKGMKKPANAKPLLETYLSSEGDTIFVGKNNKQNDYLTNKFARRDEIWLHTKDIPGSHVVIRNENPSKKTIMEAANIAAFYSKAKESSSVPVDFTKVRHVKKPNGSKPGFVIYDNQQTVYVTPDPDLVLALKERIVPKQQSDKKIK</sequence>
<dbReference type="GO" id="GO:0019843">
    <property type="term" value="F:rRNA binding"/>
    <property type="evidence" value="ECO:0007669"/>
    <property type="project" value="UniProtKB-UniRule"/>
</dbReference>
<dbReference type="RefSeq" id="WP_117328459.1">
    <property type="nucleotide sequence ID" value="NZ_QVTE01000066.1"/>
</dbReference>
<dbReference type="HAMAP" id="MF_00844_B">
    <property type="entry name" value="RqcH_B"/>
    <property type="match status" value="1"/>
</dbReference>
<evidence type="ECO:0000313" key="8">
    <source>
        <dbReference type="Proteomes" id="UP000264541"/>
    </source>
</evidence>
<protein>
    <recommendedName>
        <fullName evidence="5">Rqc2 homolog RqcH</fullName>
        <shortName evidence="5">RqcH</shortName>
    </recommendedName>
</protein>
<comment type="similarity">
    <text evidence="5">Belongs to the NEMF family.</text>
</comment>
<dbReference type="InterPro" id="IPR043682">
    <property type="entry name" value="RqcH_bacterial"/>
</dbReference>
<dbReference type="FunFam" id="2.30.310.10:FF:000004">
    <property type="entry name" value="Fibronectin-binding protein A"/>
    <property type="match status" value="1"/>
</dbReference>
<dbReference type="Gene3D" id="3.40.970.40">
    <property type="entry name" value="fibrinogen binding protein from staphylococcus aureus domain like"/>
    <property type="match status" value="1"/>
</dbReference>
<accession>A0A372LBL4</accession>
<proteinExistence type="inferred from homology"/>
<comment type="function">
    <text evidence="5">Key component of the ribosome quality control system (RQC), a ribosome-associated complex that mediates the extraction of incompletely synthesized nascent chains from stalled ribosomes and their subsequent degradation. RqcH recruits Ala-charged tRNA, and with RqcP directs the elongation of stalled nascent chains on 50S ribosomal subunits, leading to non-templated C-terminal alanine extensions (Ala tail). The Ala tail promotes nascent chain degradation. May add between 1 and at least 8 Ala residues. Binds to stalled 50S ribosomal subunits.</text>
</comment>
<evidence type="ECO:0000256" key="3">
    <source>
        <dbReference type="ARBA" id="ARBA00022884"/>
    </source>
</evidence>
<evidence type="ECO:0000256" key="4">
    <source>
        <dbReference type="ARBA" id="ARBA00022917"/>
    </source>
</evidence>
<keyword evidence="2 5" id="KW-0699">rRNA-binding</keyword>
<evidence type="ECO:0000256" key="1">
    <source>
        <dbReference type="ARBA" id="ARBA00022555"/>
    </source>
</evidence>
<dbReference type="Gene3D" id="2.30.310.10">
    <property type="entry name" value="ibrinogen binding protein from staphylococcus aureus domain"/>
    <property type="match status" value="1"/>
</dbReference>
<dbReference type="PANTHER" id="PTHR15239:SF6">
    <property type="entry name" value="RIBOSOME QUALITY CONTROL COMPLEX SUBUNIT NEMF"/>
    <property type="match status" value="1"/>
</dbReference>
<dbReference type="OrthoDB" id="9766163at2"/>
<dbReference type="EMBL" id="QVTE01000066">
    <property type="protein sequence ID" value="RFU63211.1"/>
    <property type="molecule type" value="Genomic_DNA"/>
</dbReference>
<keyword evidence="4 5" id="KW-0648">Protein biosynthesis</keyword>